<sequence>MAPEELPPARQLVTTWWVPEQYAGQTTATLRRVGEQVQRSGRPVDLLTFSALQDSAEITDRLTGRGSLPEGVTVRTLFSDLRAWDAEGTLVDRLRTMPATEPSPDAGVSTVEEEGTRWCLRTYDETRELVHSEMYRADGSLLARDFPVELDEGKRRYQQFFDADGRPTVLAGSTWDVYALWLDHLVGDGPAVITNESKSTARFLSRYLNPRATTIHVFHESHLADSTNPYKGDLYVAHRRIVPHLDGFDAVVFLTRKQRQDVAERFGDAPNLHSVPNAGPPVEPDVEPDRPRTVLSRLPRFRSGPDRPERGIVVATLKPLKRIEHAVQAVSLVRRAGGRAADFGLDVYGKDAGSQASIEQAVAETGSAGSVVLHGYTPGAARHFAAASFSLMTSTTEGQSLVLLESMAAGCVPIAYDIRYGPDELLVDGETGFLVPAGDVAALADTITRFLGLPPKRVRELRANARERLAAFSDAEVYRRWVEVQRTAVEARTKRLSLVSVRVPSFTVTSETGRFALEAEAEVTWDAEAWTAAEPPAPPTARWLLVGRDAGRPWRRELDAEVVEARPDGVRLALRGRFDPLAAAVGERLADVYVEVTAGSSVRRVRLNGEAAVTAGTSQLYATAHGNVSLRKK</sequence>
<dbReference type="AlphaFoldDB" id="A0A1H2N510"/>
<dbReference type="PANTHER" id="PTHR12526">
    <property type="entry name" value="GLYCOSYLTRANSFERASE"/>
    <property type="match status" value="1"/>
</dbReference>
<evidence type="ECO:0000313" key="2">
    <source>
        <dbReference type="EMBL" id="SDU99876.1"/>
    </source>
</evidence>
<dbReference type="PANTHER" id="PTHR12526:SF630">
    <property type="entry name" value="GLYCOSYLTRANSFERASE"/>
    <property type="match status" value="1"/>
</dbReference>
<dbReference type="STRING" id="546874.SAMN04488544_3228"/>
<reference evidence="3" key="1">
    <citation type="submission" date="2016-10" db="EMBL/GenBank/DDBJ databases">
        <authorList>
            <person name="Varghese N."/>
            <person name="Submissions S."/>
        </authorList>
    </citation>
    <scope>NUCLEOTIDE SEQUENCE [LARGE SCALE GENOMIC DNA]</scope>
    <source>
        <strain evidence="3">DSM 21743</strain>
    </source>
</reference>
<keyword evidence="2" id="KW-0808">Transferase</keyword>
<gene>
    <name evidence="2" type="ORF">SAMN04488544_3228</name>
</gene>
<proteinExistence type="predicted"/>
<evidence type="ECO:0000256" key="1">
    <source>
        <dbReference type="SAM" id="MobiDB-lite"/>
    </source>
</evidence>
<dbReference type="EMBL" id="LT629799">
    <property type="protein sequence ID" value="SDU99876.1"/>
    <property type="molecule type" value="Genomic_DNA"/>
</dbReference>
<dbReference type="GO" id="GO:0016740">
    <property type="term" value="F:transferase activity"/>
    <property type="evidence" value="ECO:0007669"/>
    <property type="project" value="UniProtKB-KW"/>
</dbReference>
<dbReference type="Gene3D" id="3.40.50.2000">
    <property type="entry name" value="Glycogen Phosphorylase B"/>
    <property type="match status" value="3"/>
</dbReference>
<feature type="region of interest" description="Disordered" evidence="1">
    <location>
        <begin position="268"/>
        <end position="291"/>
    </location>
</feature>
<accession>A0A1H2N510</accession>
<dbReference type="Pfam" id="PF13692">
    <property type="entry name" value="Glyco_trans_1_4"/>
    <property type="match status" value="1"/>
</dbReference>
<dbReference type="Proteomes" id="UP000198825">
    <property type="component" value="Chromosome I"/>
</dbReference>
<dbReference type="SUPFAM" id="SSF53756">
    <property type="entry name" value="UDP-Glycosyltransferase/glycogen phosphorylase"/>
    <property type="match status" value="1"/>
</dbReference>
<evidence type="ECO:0000313" key="3">
    <source>
        <dbReference type="Proteomes" id="UP000198825"/>
    </source>
</evidence>
<dbReference type="OrthoDB" id="570545at2"/>
<name>A0A1H2N510_9ACTN</name>
<dbReference type="RefSeq" id="WP_157720017.1">
    <property type="nucleotide sequence ID" value="NZ_LT629799.1"/>
</dbReference>
<protein>
    <submittedName>
        <fullName evidence="2">Poly(Glycerol-phosphate) alpha-glucosyltransferase</fullName>
    </submittedName>
</protein>
<keyword evidence="3" id="KW-1185">Reference proteome</keyword>
<organism evidence="2 3">
    <name type="scientific">Microlunatus sagamiharensis</name>
    <dbReference type="NCBI Taxonomy" id="546874"/>
    <lineage>
        <taxon>Bacteria</taxon>
        <taxon>Bacillati</taxon>
        <taxon>Actinomycetota</taxon>
        <taxon>Actinomycetes</taxon>
        <taxon>Propionibacteriales</taxon>
        <taxon>Propionibacteriaceae</taxon>
        <taxon>Microlunatus</taxon>
    </lineage>
</organism>